<keyword evidence="4" id="KW-1185">Reference proteome</keyword>
<dbReference type="PROSITE" id="PS51257">
    <property type="entry name" value="PROKAR_LIPOPROTEIN"/>
    <property type="match status" value="1"/>
</dbReference>
<feature type="signal peptide" evidence="2">
    <location>
        <begin position="1"/>
        <end position="29"/>
    </location>
</feature>
<protein>
    <submittedName>
        <fullName evidence="3">Uncharacterized protein</fullName>
    </submittedName>
</protein>
<feature type="chain" id="PRO_5039456929" evidence="2">
    <location>
        <begin position="30"/>
        <end position="420"/>
    </location>
</feature>
<reference evidence="3 4" key="1">
    <citation type="submission" date="2019-03" db="EMBL/GenBank/DDBJ databases">
        <title>Sequencing the genomes of 1000 actinobacteria strains.</title>
        <authorList>
            <person name="Klenk H.-P."/>
        </authorList>
    </citation>
    <scope>NUCLEOTIDE SEQUENCE [LARGE SCALE GENOMIC DNA]</scope>
    <source>
        <strain evidence="3 4">DSM 18936</strain>
    </source>
</reference>
<dbReference type="EMBL" id="SOAU01000001">
    <property type="protein sequence ID" value="TDT16954.1"/>
    <property type="molecule type" value="Genomic_DNA"/>
</dbReference>
<dbReference type="RefSeq" id="WP_133869280.1">
    <property type="nucleotide sequence ID" value="NZ_SOAU01000001.1"/>
</dbReference>
<evidence type="ECO:0000313" key="3">
    <source>
        <dbReference type="EMBL" id="TDT16954.1"/>
    </source>
</evidence>
<feature type="region of interest" description="Disordered" evidence="1">
    <location>
        <begin position="27"/>
        <end position="101"/>
    </location>
</feature>
<organism evidence="3 4">
    <name type="scientific">Ilumatobacter fluminis</name>
    <dbReference type="NCBI Taxonomy" id="467091"/>
    <lineage>
        <taxon>Bacteria</taxon>
        <taxon>Bacillati</taxon>
        <taxon>Actinomycetota</taxon>
        <taxon>Acidimicrobiia</taxon>
        <taxon>Acidimicrobiales</taxon>
        <taxon>Ilumatobacteraceae</taxon>
        <taxon>Ilumatobacter</taxon>
    </lineage>
</organism>
<evidence type="ECO:0000256" key="1">
    <source>
        <dbReference type="SAM" id="MobiDB-lite"/>
    </source>
</evidence>
<evidence type="ECO:0000313" key="4">
    <source>
        <dbReference type="Proteomes" id="UP000294558"/>
    </source>
</evidence>
<accession>A0A4R7I1H6</accession>
<name>A0A4R7I1H6_9ACTN</name>
<comment type="caution">
    <text evidence="3">The sequence shown here is derived from an EMBL/GenBank/DDBJ whole genome shotgun (WGS) entry which is preliminary data.</text>
</comment>
<sequence>MHTTPSRTVPWRRSAAVIGVLALALGACGGDDDASSDDTDTTEADDADTTDTEPTETDDTDTTDTDTTEVDSAGTDTTEADSGDSGDDASSGSYEPGSIGYRVVNSTDQTVDVYVRTTGLVEAFEAQMGVEPGVVTDFFYPPEGGPVVVTTAGAGDATCVATCDHILSNVSAFDDTGDVHTLLLHDAEGRVQTFDLYEDAPADQTTSNVMIAADPSAGQLVAIAIDLTDADFGLNLGYDGVAGCLDSVNLDASMLVGGTQTPAYAYDGDSVDVLLYANDDRECAEEPVGGPFTVEGGPGTRTMLILTGSPGDMDAIIVPFLNSVEADASADADSGDSAASGDAATAYALMAEELTLQIGLPAAEAECLAPYVVDALGVDVALVDGELIDLDAADTATQDIAFGGIIEGVEACEIDPAILG</sequence>
<dbReference type="AlphaFoldDB" id="A0A4R7I1H6"/>
<feature type="compositionally biased region" description="Acidic residues" evidence="1">
    <location>
        <begin position="30"/>
        <end position="69"/>
    </location>
</feature>
<gene>
    <name evidence="3" type="ORF">BDK89_2555</name>
</gene>
<feature type="compositionally biased region" description="Acidic residues" evidence="1">
    <location>
        <begin position="78"/>
        <end position="87"/>
    </location>
</feature>
<dbReference type="Proteomes" id="UP000294558">
    <property type="component" value="Unassembled WGS sequence"/>
</dbReference>
<keyword evidence="2" id="KW-0732">Signal</keyword>
<proteinExistence type="predicted"/>
<evidence type="ECO:0000256" key="2">
    <source>
        <dbReference type="SAM" id="SignalP"/>
    </source>
</evidence>